<keyword evidence="6" id="KW-0969">Cilium</keyword>
<dbReference type="InterPro" id="IPR009926">
    <property type="entry name" value="T3SS_YcgR_PilZN"/>
</dbReference>
<evidence type="ECO:0000313" key="7">
    <source>
        <dbReference type="Proteomes" id="UP001596990"/>
    </source>
</evidence>
<keyword evidence="3" id="KW-0975">Bacterial flagellum</keyword>
<dbReference type="Pfam" id="PF07238">
    <property type="entry name" value="PilZ"/>
    <property type="match status" value="1"/>
</dbReference>
<keyword evidence="7" id="KW-1185">Reference proteome</keyword>
<dbReference type="SUPFAM" id="SSF141371">
    <property type="entry name" value="PilZ domain-like"/>
    <property type="match status" value="1"/>
</dbReference>
<comment type="caution">
    <text evidence="6">The sequence shown here is derived from an EMBL/GenBank/DDBJ whole genome shotgun (WGS) entry which is preliminary data.</text>
</comment>
<dbReference type="EMBL" id="JBHTKL010000001">
    <property type="protein sequence ID" value="MFD1018507.1"/>
    <property type="molecule type" value="Genomic_DNA"/>
</dbReference>
<evidence type="ECO:0000313" key="6">
    <source>
        <dbReference type="EMBL" id="MFD1018507.1"/>
    </source>
</evidence>
<dbReference type="InterPro" id="IPR009875">
    <property type="entry name" value="PilZ_domain"/>
</dbReference>
<keyword evidence="2" id="KW-0547">Nucleotide-binding</keyword>
<evidence type="ECO:0000256" key="2">
    <source>
        <dbReference type="ARBA" id="ARBA00022741"/>
    </source>
</evidence>
<protein>
    <submittedName>
        <fullName evidence="6">Flagellar brake protein</fullName>
    </submittedName>
</protein>
<feature type="domain" description="PilZ" evidence="4">
    <location>
        <begin position="100"/>
        <end position="210"/>
    </location>
</feature>
<dbReference type="Proteomes" id="UP001596990">
    <property type="component" value="Unassembled WGS sequence"/>
</dbReference>
<dbReference type="Gene3D" id="2.30.110.10">
    <property type="entry name" value="Electron Transport, Fmn-binding Protein, Chain A"/>
    <property type="match status" value="1"/>
</dbReference>
<keyword evidence="6" id="KW-0282">Flagellum</keyword>
<dbReference type="InterPro" id="IPR012349">
    <property type="entry name" value="Split_barrel_FMN-bd"/>
</dbReference>
<keyword evidence="1" id="KW-0973">c-di-GMP</keyword>
<name>A0ABW3KZG2_9BACI</name>
<evidence type="ECO:0000256" key="3">
    <source>
        <dbReference type="ARBA" id="ARBA00023143"/>
    </source>
</evidence>
<accession>A0ABW3KZG2</accession>
<evidence type="ECO:0000256" key="1">
    <source>
        <dbReference type="ARBA" id="ARBA00022636"/>
    </source>
</evidence>
<evidence type="ECO:0000259" key="4">
    <source>
        <dbReference type="Pfam" id="PF07238"/>
    </source>
</evidence>
<evidence type="ECO:0000259" key="5">
    <source>
        <dbReference type="Pfam" id="PF12945"/>
    </source>
</evidence>
<reference evidence="7" key="1">
    <citation type="journal article" date="2019" name="Int. J. Syst. Evol. Microbiol.">
        <title>The Global Catalogue of Microorganisms (GCM) 10K type strain sequencing project: providing services to taxonomists for standard genome sequencing and annotation.</title>
        <authorList>
            <consortium name="The Broad Institute Genomics Platform"/>
            <consortium name="The Broad Institute Genome Sequencing Center for Infectious Disease"/>
            <person name="Wu L."/>
            <person name="Ma J."/>
        </authorList>
    </citation>
    <scope>NUCLEOTIDE SEQUENCE [LARGE SCALE GENOMIC DNA]</scope>
    <source>
        <strain evidence="7">CCUG 56607</strain>
    </source>
</reference>
<sequence>MFKIGAPISLELEHDDQSHHDVYKCKIVDLKNNYLYVDYPISERTGRTSIFFEGTQFKVKLMGNDQAVYMFETEIIARKKKKIPVLVLHFPGKDKMMKIQRRKYVRVETAIDTAAHPLEGNFQPFTTITFDVSGGGTSVLLPPKHNVNRSDLIHLTFVLAMNNGSYKYIDAEGRVLKILEGSGRNRDKAAIEFSVIADASRQDIVQFCFERQLDLRRKENY</sequence>
<dbReference type="Gene3D" id="2.40.10.220">
    <property type="entry name" value="predicted glycosyltransferase like domains"/>
    <property type="match status" value="1"/>
</dbReference>
<proteinExistence type="predicted"/>
<keyword evidence="6" id="KW-0966">Cell projection</keyword>
<gene>
    <name evidence="6" type="ORF">ACFQ2J_04760</name>
</gene>
<feature type="domain" description="Type III secretion system flagellar brake protein YcgR PilZN" evidence="5">
    <location>
        <begin position="3"/>
        <end position="91"/>
    </location>
</feature>
<dbReference type="RefSeq" id="WP_386057061.1">
    <property type="nucleotide sequence ID" value="NZ_JBHTKL010000001.1"/>
</dbReference>
<dbReference type="Pfam" id="PF12945">
    <property type="entry name" value="PilZNR"/>
    <property type="match status" value="1"/>
</dbReference>
<organism evidence="6 7">
    <name type="scientific">Thalassobacillus hwangdonensis</name>
    <dbReference type="NCBI Taxonomy" id="546108"/>
    <lineage>
        <taxon>Bacteria</taxon>
        <taxon>Bacillati</taxon>
        <taxon>Bacillota</taxon>
        <taxon>Bacilli</taxon>
        <taxon>Bacillales</taxon>
        <taxon>Bacillaceae</taxon>
        <taxon>Thalassobacillus</taxon>
    </lineage>
</organism>